<keyword evidence="1" id="KW-0472">Membrane</keyword>
<proteinExistence type="predicted"/>
<keyword evidence="1" id="KW-1133">Transmembrane helix</keyword>
<organism evidence="2 3">
    <name type="scientific">Natrinema salifodinae</name>
    <dbReference type="NCBI Taxonomy" id="1202768"/>
    <lineage>
        <taxon>Archaea</taxon>
        <taxon>Methanobacteriati</taxon>
        <taxon>Methanobacteriota</taxon>
        <taxon>Stenosarchaea group</taxon>
        <taxon>Halobacteria</taxon>
        <taxon>Halobacteriales</taxon>
        <taxon>Natrialbaceae</taxon>
        <taxon>Natrinema</taxon>
    </lineage>
</organism>
<keyword evidence="1" id="KW-0812">Transmembrane</keyword>
<keyword evidence="3" id="KW-1185">Reference proteome</keyword>
<dbReference type="Proteomes" id="UP000183275">
    <property type="component" value="Unassembled WGS sequence"/>
</dbReference>
<name>A0A1I0N718_9EURY</name>
<gene>
    <name evidence="2" type="ORF">SAMN05216285_1382</name>
</gene>
<dbReference type="RefSeq" id="WP_049992019.1">
    <property type="nucleotide sequence ID" value="NZ_FOIS01000002.1"/>
</dbReference>
<dbReference type="AlphaFoldDB" id="A0A1I0N718"/>
<dbReference type="eggNOG" id="arCOG11835">
    <property type="taxonomic scope" value="Archaea"/>
</dbReference>
<sequence>MSRSGSLRSILPLVSGVALVAAGVASNIVFDSPFRLVPALVFVTVGVAGVTSTAREYGVARLRRTAKRWWLLAVAAFLPHALVAAPESEAAAAVGDALAGPLAAVALEAVAGATVFCAASMSVLYGFAWYGIHPGRPTPEERVLTDGTDD</sequence>
<evidence type="ECO:0000313" key="3">
    <source>
        <dbReference type="Proteomes" id="UP000183275"/>
    </source>
</evidence>
<dbReference type="EMBL" id="FOIS01000002">
    <property type="protein sequence ID" value="SEV96643.1"/>
    <property type="molecule type" value="Genomic_DNA"/>
</dbReference>
<accession>A0A1I0N718</accession>
<feature type="transmembrane region" description="Helical" evidence="1">
    <location>
        <begin position="105"/>
        <end position="132"/>
    </location>
</feature>
<dbReference type="OrthoDB" id="169406at2157"/>
<evidence type="ECO:0008006" key="4">
    <source>
        <dbReference type="Google" id="ProtNLM"/>
    </source>
</evidence>
<evidence type="ECO:0000313" key="2">
    <source>
        <dbReference type="EMBL" id="SEV96643.1"/>
    </source>
</evidence>
<feature type="transmembrane region" description="Helical" evidence="1">
    <location>
        <begin position="36"/>
        <end position="57"/>
    </location>
</feature>
<reference evidence="3" key="1">
    <citation type="submission" date="2016-10" db="EMBL/GenBank/DDBJ databases">
        <authorList>
            <person name="Varghese N."/>
        </authorList>
    </citation>
    <scope>NUCLEOTIDE SEQUENCE [LARGE SCALE GENOMIC DNA]</scope>
    <source>
        <strain evidence="3">CGMCC 1.12284</strain>
    </source>
</reference>
<feature type="transmembrane region" description="Helical" evidence="1">
    <location>
        <begin position="69"/>
        <end position="85"/>
    </location>
</feature>
<evidence type="ECO:0000256" key="1">
    <source>
        <dbReference type="SAM" id="Phobius"/>
    </source>
</evidence>
<dbReference type="STRING" id="1202768.SAMN05216285_1382"/>
<protein>
    <recommendedName>
        <fullName evidence="4">DUF1467 domain-containing protein</fullName>
    </recommendedName>
</protein>